<evidence type="ECO:0000313" key="6">
    <source>
        <dbReference type="EMBL" id="MTW18604.1"/>
    </source>
</evidence>
<feature type="compositionally biased region" description="Basic and acidic residues" evidence="4">
    <location>
        <begin position="17"/>
        <end position="29"/>
    </location>
</feature>
<dbReference type="Gene3D" id="1.20.120.530">
    <property type="entry name" value="GntR ligand-binding domain-like"/>
    <property type="match status" value="1"/>
</dbReference>
<feature type="region of interest" description="Disordered" evidence="4">
    <location>
        <begin position="278"/>
        <end position="352"/>
    </location>
</feature>
<feature type="region of interest" description="Disordered" evidence="4">
    <location>
        <begin position="1"/>
        <end position="39"/>
    </location>
</feature>
<dbReference type="SMART" id="SM00895">
    <property type="entry name" value="FCD"/>
    <property type="match status" value="1"/>
</dbReference>
<dbReference type="InterPro" id="IPR036390">
    <property type="entry name" value="WH_DNA-bd_sf"/>
</dbReference>
<dbReference type="SUPFAM" id="SSF46785">
    <property type="entry name" value="Winged helix' DNA-binding domain"/>
    <property type="match status" value="1"/>
</dbReference>
<keyword evidence="3" id="KW-0804">Transcription</keyword>
<dbReference type="InterPro" id="IPR000524">
    <property type="entry name" value="Tscrpt_reg_HTH_GntR"/>
</dbReference>
<dbReference type="PANTHER" id="PTHR43537:SF20">
    <property type="entry name" value="HTH-TYPE TRANSCRIPTIONAL REPRESSOR GLAR"/>
    <property type="match status" value="1"/>
</dbReference>
<dbReference type="InterPro" id="IPR008920">
    <property type="entry name" value="TF_FadR/GntR_C"/>
</dbReference>
<evidence type="ECO:0000256" key="1">
    <source>
        <dbReference type="ARBA" id="ARBA00023015"/>
    </source>
</evidence>
<dbReference type="AlphaFoldDB" id="A0A9X5AUN6"/>
<organism evidence="6 7">
    <name type="scientific">Rhodoplanes serenus</name>
    <dbReference type="NCBI Taxonomy" id="200615"/>
    <lineage>
        <taxon>Bacteria</taxon>
        <taxon>Pseudomonadati</taxon>
        <taxon>Pseudomonadota</taxon>
        <taxon>Alphaproteobacteria</taxon>
        <taxon>Hyphomicrobiales</taxon>
        <taxon>Nitrobacteraceae</taxon>
        <taxon>Rhodoplanes</taxon>
    </lineage>
</organism>
<name>A0A9X5AUN6_9BRAD</name>
<sequence>MASIRSEVRAAGPIREPGAKEPGAKEPGTKEPGTNEPGAKTLAEAVFRKLRQDILKCRFRPGEKLLLESLREIYGTGLAPLREALSRLSSTGLVIAEGQRGFRVAPMSTDDLVDLVKARVWVEAQALSAAIARGDRAWQAEIVAAAQRLGVGTGEAANRVTYLDDDWVKRHSRFHAALVAAAGSRYLLEFRAALFEMTDRYFRLAVIYKPNSRDIDAEHRAIMEAVLDRDAVAAIRLTEDHLMETIRTLLVQDPATRADADGRIARLRREIEEAMPAIVPAQVDPAQVGPSPVGAGGDRASRGRSVARKPAGRKSVDSKSVDNKSAEGTSAEGTSAASQPAARRGSPPLPRA</sequence>
<dbReference type="GO" id="GO:0003677">
    <property type="term" value="F:DNA binding"/>
    <property type="evidence" value="ECO:0007669"/>
    <property type="project" value="UniProtKB-KW"/>
</dbReference>
<feature type="compositionally biased region" description="Basic and acidic residues" evidence="4">
    <location>
        <begin position="314"/>
        <end position="325"/>
    </location>
</feature>
<evidence type="ECO:0000256" key="3">
    <source>
        <dbReference type="ARBA" id="ARBA00023163"/>
    </source>
</evidence>
<dbReference type="RefSeq" id="WP_155481024.1">
    <property type="nucleotide sequence ID" value="NZ_WNKV01000018.1"/>
</dbReference>
<protein>
    <submittedName>
        <fullName evidence="6">FCD domain-containing protein</fullName>
    </submittedName>
</protein>
<keyword evidence="1" id="KW-0805">Transcription regulation</keyword>
<dbReference type="Pfam" id="PF00392">
    <property type="entry name" value="GntR"/>
    <property type="match status" value="1"/>
</dbReference>
<evidence type="ECO:0000313" key="7">
    <source>
        <dbReference type="Proteomes" id="UP000438991"/>
    </source>
</evidence>
<dbReference type="EMBL" id="WNKV01000018">
    <property type="protein sequence ID" value="MTW18604.1"/>
    <property type="molecule type" value="Genomic_DNA"/>
</dbReference>
<gene>
    <name evidence="6" type="ORF">GJ689_20595</name>
</gene>
<keyword evidence="2" id="KW-0238">DNA-binding</keyword>
<dbReference type="SMART" id="SM00345">
    <property type="entry name" value="HTH_GNTR"/>
    <property type="match status" value="1"/>
</dbReference>
<dbReference type="InterPro" id="IPR011711">
    <property type="entry name" value="GntR_C"/>
</dbReference>
<dbReference type="Gene3D" id="1.10.10.10">
    <property type="entry name" value="Winged helix-like DNA-binding domain superfamily/Winged helix DNA-binding domain"/>
    <property type="match status" value="1"/>
</dbReference>
<dbReference type="PROSITE" id="PS50949">
    <property type="entry name" value="HTH_GNTR"/>
    <property type="match status" value="1"/>
</dbReference>
<dbReference type="SUPFAM" id="SSF48008">
    <property type="entry name" value="GntR ligand-binding domain-like"/>
    <property type="match status" value="1"/>
</dbReference>
<dbReference type="Proteomes" id="UP000438991">
    <property type="component" value="Unassembled WGS sequence"/>
</dbReference>
<evidence type="ECO:0000259" key="5">
    <source>
        <dbReference type="PROSITE" id="PS50949"/>
    </source>
</evidence>
<proteinExistence type="predicted"/>
<feature type="compositionally biased region" description="Polar residues" evidence="4">
    <location>
        <begin position="326"/>
        <end position="338"/>
    </location>
</feature>
<dbReference type="GO" id="GO:0003700">
    <property type="term" value="F:DNA-binding transcription factor activity"/>
    <property type="evidence" value="ECO:0007669"/>
    <property type="project" value="InterPro"/>
</dbReference>
<dbReference type="PANTHER" id="PTHR43537">
    <property type="entry name" value="TRANSCRIPTIONAL REGULATOR, GNTR FAMILY"/>
    <property type="match status" value="1"/>
</dbReference>
<evidence type="ECO:0000256" key="2">
    <source>
        <dbReference type="ARBA" id="ARBA00023125"/>
    </source>
</evidence>
<comment type="caution">
    <text evidence="6">The sequence shown here is derived from an EMBL/GenBank/DDBJ whole genome shotgun (WGS) entry which is preliminary data.</text>
</comment>
<evidence type="ECO:0000256" key="4">
    <source>
        <dbReference type="SAM" id="MobiDB-lite"/>
    </source>
</evidence>
<dbReference type="InterPro" id="IPR036388">
    <property type="entry name" value="WH-like_DNA-bd_sf"/>
</dbReference>
<dbReference type="Pfam" id="PF07729">
    <property type="entry name" value="FCD"/>
    <property type="match status" value="1"/>
</dbReference>
<accession>A0A9X5AUN6</accession>
<reference evidence="6 7" key="1">
    <citation type="submission" date="2019-11" db="EMBL/GenBank/DDBJ databases">
        <title>Whole-genome sequence of Rhodoplanes serenus DSM 18633, type strain.</title>
        <authorList>
            <person name="Kyndt J.A."/>
            <person name="Meyer T.E."/>
        </authorList>
    </citation>
    <scope>NUCLEOTIDE SEQUENCE [LARGE SCALE GENOMIC DNA]</scope>
    <source>
        <strain evidence="6 7">DSM 18633</strain>
    </source>
</reference>
<feature type="domain" description="HTH gntR-type" evidence="5">
    <location>
        <begin position="40"/>
        <end position="107"/>
    </location>
</feature>